<evidence type="ECO:0000313" key="11">
    <source>
        <dbReference type="EMBL" id="KAH6608608.1"/>
    </source>
</evidence>
<reference evidence="11" key="1">
    <citation type="submission" date="2021-08" db="EMBL/GenBank/DDBJ databases">
        <title>Chromosome-Level Trichoderma cornu-damae using Hi-C Data.</title>
        <authorList>
            <person name="Kim C.S."/>
        </authorList>
    </citation>
    <scope>NUCLEOTIDE SEQUENCE</scope>
    <source>
        <strain evidence="11">KA19-0412C</strain>
    </source>
</reference>
<feature type="transmembrane region" description="Helical" evidence="8">
    <location>
        <begin position="396"/>
        <end position="419"/>
    </location>
</feature>
<feature type="transmembrane region" description="Helical" evidence="8">
    <location>
        <begin position="575"/>
        <end position="604"/>
    </location>
</feature>
<keyword evidence="11" id="KW-0675">Receptor</keyword>
<dbReference type="Pfam" id="PF06011">
    <property type="entry name" value="TRP"/>
    <property type="match status" value="1"/>
</dbReference>
<dbReference type="GO" id="GO:0009272">
    <property type="term" value="P:fungal-type cell wall biogenesis"/>
    <property type="evidence" value="ECO:0007669"/>
    <property type="project" value="TreeGrafter"/>
</dbReference>
<dbReference type="SMART" id="SM01320">
    <property type="entry name" value="TRP_N"/>
    <property type="match status" value="1"/>
</dbReference>
<dbReference type="PANTHER" id="PTHR31145">
    <property type="entry name" value="INTEGRAL MEMBRANE PROTEIN (AFU_ORTHOLOGUE AFUA_7G01610)"/>
    <property type="match status" value="1"/>
</dbReference>
<dbReference type="InterPro" id="IPR032800">
    <property type="entry name" value="TRP_N"/>
</dbReference>
<feature type="domain" description="ML-like" evidence="10">
    <location>
        <begin position="27"/>
        <end position="168"/>
    </location>
</feature>
<comment type="similarity">
    <text evidence="2">Belongs to the transient receptor potential (TRP) ion channel family.</text>
</comment>
<feature type="region of interest" description="Disordered" evidence="7">
    <location>
        <begin position="643"/>
        <end position="755"/>
    </location>
</feature>
<comment type="subcellular location">
    <subcellularLocation>
        <location evidence="1">Membrane</location>
        <topology evidence="1">Multi-pass membrane protein</topology>
    </subcellularLocation>
</comment>
<dbReference type="InterPro" id="IPR010308">
    <property type="entry name" value="TRP_C"/>
</dbReference>
<dbReference type="PANTHER" id="PTHR31145:SF5">
    <property type="entry name" value="DUF907 DOMAIN PROTEIN (AFU_ORTHOLOGUE AFUA_2G06100)"/>
    <property type="match status" value="1"/>
</dbReference>
<evidence type="ECO:0000256" key="4">
    <source>
        <dbReference type="ARBA" id="ARBA00022729"/>
    </source>
</evidence>
<dbReference type="AlphaFoldDB" id="A0A9P8QTR3"/>
<evidence type="ECO:0000313" key="12">
    <source>
        <dbReference type="Proteomes" id="UP000827724"/>
    </source>
</evidence>
<evidence type="ECO:0000256" key="5">
    <source>
        <dbReference type="ARBA" id="ARBA00022989"/>
    </source>
</evidence>
<dbReference type="InterPro" id="IPR040241">
    <property type="entry name" value="TRP_Flc/Pkd2-like"/>
</dbReference>
<evidence type="ECO:0000256" key="7">
    <source>
        <dbReference type="SAM" id="MobiDB-lite"/>
    </source>
</evidence>
<protein>
    <submittedName>
        <fullName evidence="11">Transient receptor potential ion channel</fullName>
    </submittedName>
</protein>
<feature type="transmembrane region" description="Helical" evidence="8">
    <location>
        <begin position="513"/>
        <end position="532"/>
    </location>
</feature>
<dbReference type="EMBL" id="JAIWOZ010000002">
    <property type="protein sequence ID" value="KAH6608608.1"/>
    <property type="molecule type" value="Genomic_DNA"/>
</dbReference>
<keyword evidence="6 8" id="KW-0472">Membrane</keyword>
<evidence type="ECO:0000256" key="9">
    <source>
        <dbReference type="SAM" id="SignalP"/>
    </source>
</evidence>
<evidence type="ECO:0000256" key="6">
    <source>
        <dbReference type="ARBA" id="ARBA00023136"/>
    </source>
</evidence>
<keyword evidence="5 8" id="KW-1133">Transmembrane helix</keyword>
<accession>A0A9P8QTR3</accession>
<feature type="transmembrane region" description="Helical" evidence="8">
    <location>
        <begin position="544"/>
        <end position="563"/>
    </location>
</feature>
<keyword evidence="3 8" id="KW-0812">Transmembrane</keyword>
<dbReference type="OrthoDB" id="2115177at2759"/>
<feature type="signal peptide" evidence="9">
    <location>
        <begin position="1"/>
        <end position="26"/>
    </location>
</feature>
<gene>
    <name evidence="11" type="ORF">Trco_001954</name>
</gene>
<organism evidence="11 12">
    <name type="scientific">Trichoderma cornu-damae</name>
    <dbReference type="NCBI Taxonomy" id="654480"/>
    <lineage>
        <taxon>Eukaryota</taxon>
        <taxon>Fungi</taxon>
        <taxon>Dikarya</taxon>
        <taxon>Ascomycota</taxon>
        <taxon>Pezizomycotina</taxon>
        <taxon>Sordariomycetes</taxon>
        <taxon>Hypocreomycetidae</taxon>
        <taxon>Hypocreales</taxon>
        <taxon>Hypocreaceae</taxon>
        <taxon>Trichoderma</taxon>
    </lineage>
</organism>
<dbReference type="Pfam" id="PF14558">
    <property type="entry name" value="TRP_N"/>
    <property type="match status" value="1"/>
</dbReference>
<dbReference type="GO" id="GO:0016020">
    <property type="term" value="C:membrane"/>
    <property type="evidence" value="ECO:0007669"/>
    <property type="project" value="UniProtKB-SubCell"/>
</dbReference>
<evidence type="ECO:0000256" key="1">
    <source>
        <dbReference type="ARBA" id="ARBA00004141"/>
    </source>
</evidence>
<feature type="transmembrane region" description="Helical" evidence="8">
    <location>
        <begin position="425"/>
        <end position="447"/>
    </location>
</feature>
<proteinExistence type="inferred from homology"/>
<dbReference type="Proteomes" id="UP000827724">
    <property type="component" value="Unassembled WGS sequence"/>
</dbReference>
<dbReference type="GO" id="GO:0055085">
    <property type="term" value="P:transmembrane transport"/>
    <property type="evidence" value="ECO:0007669"/>
    <property type="project" value="TreeGrafter"/>
</dbReference>
<comment type="caution">
    <text evidence="11">The sequence shown here is derived from an EMBL/GenBank/DDBJ whole genome shotgun (WGS) entry which is preliminary data.</text>
</comment>
<evidence type="ECO:0000256" key="8">
    <source>
        <dbReference type="SAM" id="Phobius"/>
    </source>
</evidence>
<evidence type="ECO:0000256" key="3">
    <source>
        <dbReference type="ARBA" id="ARBA00022692"/>
    </source>
</evidence>
<feature type="transmembrane region" description="Helical" evidence="8">
    <location>
        <begin position="346"/>
        <end position="375"/>
    </location>
</feature>
<feature type="compositionally biased region" description="Basic and acidic residues" evidence="7">
    <location>
        <begin position="719"/>
        <end position="735"/>
    </location>
</feature>
<evidence type="ECO:0000259" key="10">
    <source>
        <dbReference type="SMART" id="SM01320"/>
    </source>
</evidence>
<sequence>MARTASQWTTRKALCMAAMLMTGVMGDILRTTGFTDCGSLPSITIQQLSITYDNDAGTITFNIEGTRTDSQNITASLDVTAYGVNAFSTHFNPCDPKTMVAEMCPLPNGSFTVRGTQQVPAQYASMIPGIAFDVPDISAQATLKLNTLDGSSVVACIQAQVTNGKTINVPAVSYVAAGIAGVSLVASGMSAAGAAMSGGGAAGPSTGAASLSPSFTEVAGWFQGMAMNGMLSVNYPPIYRNFAKNFAFSVGLIPWNGLLGSIDDFRAKTGGNLTEDSVAYLRNLTMSIQQGGQASGSAASVVARLARREADASSSAGDGGFSSQVEQTISGIKNFAESLSVPKSDVFMTALLIVAIVIASIVTGVLLVKVILEAWSLYGKFPESLTGFRKHYWRSIARAITSLILLLYGVWVLYCVFQFTLGDSWAAKLLAGLSLALFTGVLVFFGYKIWSTAHRLKAEHGDAGRLYEDKKNWIKYSMFYEAYQKSYWWLFIPVIVYTFVKGCLLAAGDGHGMAQTIISFIVESAMLALLVFTRPYERRSSNMINIFIAVVRVLSVICVFIFVDELNVQQTTQTVTGVIMIAIQSTLSVALAILVGWNAINAAIKMNPHRKRRKEMEKFRDDMDDLTPLDARNTMLIRSKADLEASGYPPIPSDHEENLPPYSKTGDRYYTPSIPESTYHPALSPVPSSSPMYRDLTATRQPGETSSDDSEGYFSVGVDESRPNSRSSTRDHGSDGRNGVQPHDFVVSQKYPGYQ</sequence>
<evidence type="ECO:0000256" key="2">
    <source>
        <dbReference type="ARBA" id="ARBA00010642"/>
    </source>
</evidence>
<name>A0A9P8QTR3_9HYPO</name>
<keyword evidence="4 9" id="KW-0732">Signal</keyword>
<feature type="transmembrane region" description="Helical" evidence="8">
    <location>
        <begin position="487"/>
        <end position="507"/>
    </location>
</feature>
<feature type="chain" id="PRO_5040257663" evidence="9">
    <location>
        <begin position="27"/>
        <end position="755"/>
    </location>
</feature>
<keyword evidence="12" id="KW-1185">Reference proteome</keyword>